<dbReference type="EMBL" id="ML145104">
    <property type="protein sequence ID" value="TBU60538.1"/>
    <property type="molecule type" value="Genomic_DNA"/>
</dbReference>
<evidence type="ECO:0000256" key="2">
    <source>
        <dbReference type="SAM" id="Phobius"/>
    </source>
</evidence>
<evidence type="ECO:0000313" key="3">
    <source>
        <dbReference type="EMBL" id="TBU60538.1"/>
    </source>
</evidence>
<evidence type="ECO:0000313" key="4">
    <source>
        <dbReference type="Proteomes" id="UP000292082"/>
    </source>
</evidence>
<feature type="transmembrane region" description="Helical" evidence="2">
    <location>
        <begin position="14"/>
        <end position="35"/>
    </location>
</feature>
<organism evidence="3 4">
    <name type="scientific">Dichomitus squalens</name>
    <dbReference type="NCBI Taxonomy" id="114155"/>
    <lineage>
        <taxon>Eukaryota</taxon>
        <taxon>Fungi</taxon>
        <taxon>Dikarya</taxon>
        <taxon>Basidiomycota</taxon>
        <taxon>Agaricomycotina</taxon>
        <taxon>Agaricomycetes</taxon>
        <taxon>Polyporales</taxon>
        <taxon>Polyporaceae</taxon>
        <taxon>Dichomitus</taxon>
    </lineage>
</organism>
<keyword evidence="4" id="KW-1185">Reference proteome</keyword>
<keyword evidence="2" id="KW-1133">Transmembrane helix</keyword>
<gene>
    <name evidence="3" type="ORF">BD310DRAFT_321217</name>
</gene>
<dbReference type="AlphaFoldDB" id="A0A4V2K8M0"/>
<accession>A0A4V2K8M0</accession>
<feature type="compositionally biased region" description="Polar residues" evidence="1">
    <location>
        <begin position="128"/>
        <end position="138"/>
    </location>
</feature>
<keyword evidence="2" id="KW-0472">Membrane</keyword>
<evidence type="ECO:0000256" key="1">
    <source>
        <dbReference type="SAM" id="MobiDB-lite"/>
    </source>
</evidence>
<sequence>MCSHFLSLPCLGSYVLYLAVNIVVVCGSCPGFVVIQLCMCPETDYGDGTKVDPCLSMIEANGSHRHQRRAATLLHRVSRANTLQEGRAWPDILGPYLTTLPIRGDIMQESRTFQICNPIDLISKRMNPKSTDVNNSIAPMQRSEAESPRL</sequence>
<proteinExistence type="predicted"/>
<reference evidence="3 4" key="1">
    <citation type="submission" date="2019-01" db="EMBL/GenBank/DDBJ databases">
        <title>Draft genome sequences of three monokaryotic isolates of the white-rot basidiomycete fungus Dichomitus squalens.</title>
        <authorList>
            <consortium name="DOE Joint Genome Institute"/>
            <person name="Lopez S.C."/>
            <person name="Andreopoulos B."/>
            <person name="Pangilinan J."/>
            <person name="Lipzen A."/>
            <person name="Riley R."/>
            <person name="Ahrendt S."/>
            <person name="Ng V."/>
            <person name="Barry K."/>
            <person name="Daum C."/>
            <person name="Grigoriev I.V."/>
            <person name="Hilden K.S."/>
            <person name="Makela M.R."/>
            <person name="de Vries R.P."/>
        </authorList>
    </citation>
    <scope>NUCLEOTIDE SEQUENCE [LARGE SCALE GENOMIC DNA]</scope>
    <source>
        <strain evidence="3 4">CBS 464.89</strain>
    </source>
</reference>
<name>A0A4V2K8M0_9APHY</name>
<feature type="region of interest" description="Disordered" evidence="1">
    <location>
        <begin position="127"/>
        <end position="150"/>
    </location>
</feature>
<protein>
    <submittedName>
        <fullName evidence="3">Uncharacterized protein</fullName>
    </submittedName>
</protein>
<keyword evidence="2" id="KW-0812">Transmembrane</keyword>
<dbReference type="Proteomes" id="UP000292082">
    <property type="component" value="Unassembled WGS sequence"/>
</dbReference>